<keyword evidence="2" id="KW-1133">Transmembrane helix</keyword>
<feature type="transmembrane region" description="Helical" evidence="2">
    <location>
        <begin position="163"/>
        <end position="186"/>
    </location>
</feature>
<keyword evidence="2" id="KW-0812">Transmembrane</keyword>
<proteinExistence type="predicted"/>
<dbReference type="EMBL" id="HBFB01004371">
    <property type="protein sequence ID" value="CAD8667157.1"/>
    <property type="molecule type" value="Transcribed_RNA"/>
</dbReference>
<feature type="compositionally biased region" description="Polar residues" evidence="1">
    <location>
        <begin position="396"/>
        <end position="411"/>
    </location>
</feature>
<evidence type="ECO:0000256" key="2">
    <source>
        <dbReference type="SAM" id="Phobius"/>
    </source>
</evidence>
<feature type="transmembrane region" description="Helical" evidence="2">
    <location>
        <begin position="288"/>
        <end position="306"/>
    </location>
</feature>
<feature type="region of interest" description="Disordered" evidence="1">
    <location>
        <begin position="438"/>
        <end position="462"/>
    </location>
</feature>
<organism evidence="3">
    <name type="scientific">Chlamydomonas leiostraca</name>
    <dbReference type="NCBI Taxonomy" id="1034604"/>
    <lineage>
        <taxon>Eukaryota</taxon>
        <taxon>Viridiplantae</taxon>
        <taxon>Chlorophyta</taxon>
        <taxon>core chlorophytes</taxon>
        <taxon>Chlorophyceae</taxon>
        <taxon>CS clade</taxon>
        <taxon>Chlamydomonadales</taxon>
        <taxon>Chlamydomonadaceae</taxon>
        <taxon>Chlamydomonas</taxon>
    </lineage>
</organism>
<protein>
    <submittedName>
        <fullName evidence="3">Uncharacterized protein</fullName>
    </submittedName>
</protein>
<evidence type="ECO:0000313" key="3">
    <source>
        <dbReference type="EMBL" id="CAD8667157.1"/>
    </source>
</evidence>
<name>A0A7S0R4Q7_9CHLO</name>
<sequence>MNHGRTCQILRAIYRSLISNVCYSPMDVLRDAFPLVLDVFMTLYAANLSNAPIGGFAQAFSCSAAHAPVGLGLCQVPAWSDVPEPHQQCPALGQGPPSAARDAQFLQLTQQLQASRQCMAGSGNVGPMAATGALGWTPSHSGMAPCISEGLSCLCSAASSSCAMLLAPAALLVLHLLLLVLCHSWYRRASGYRDALVSLHRVLLQAAPTITMLLSPRPKVLCSPPGFYTPPMRAPSLVYVAVRQLVTPGVPRRIQVWLGPVEWLLVTSNCVLADKLLYGVAAVRGTHLLVTFSLFVAAPLLVPMLWERLQQAVKARAAARQPQQDLAAGSDCISTGSISSNTVHPSHRRPPAQCIARDPAPRKDTIDASSSQPDERGPATMGSKRAQRRVGPQAEAEQTPTQVTQTGNEPSAAQGRGRTGFYDAADSSDACSLVSFMSDSQLPGPPMQSRSGPLPEASHGRMGPEPRLLAISADQSAAPDPVQESLLAAIYPPLHPIKTQGGSRRKPAAAKAVAPSPTVTLPATSIGGANDMAHGTRVPDRLQLSADYGLGTGVGASAAPGTAASTAPGTSVEHGPTLPVSLSYRGRTRARLTSIKVRGHPGSFEQYAPRLAAAALTPHSTLAPHVLACNSRGNLLTAVCVRGCVQLFAVDHALPAEDQSAPAASEASIRAALPDAAALSGVSVQRADVFAHSSHGTTAAGVDLLWVSPVCLAAAARSYRSSTRTGTLLLKLRPHCSSIGAARVLIIDQGSNAVLLDSTQPLQQQADGLCTLVLQLPKRAMPSKPGAVHVVVAAPAAAHAADAADTSQLLVYGAATLPVLPPDAAAEMQQAMAQQLQQAPGSAAALWSQLWQPYAQDLAWVLGHLGAAASGRNSDSNSSGGSDAAEAAAGVAEAVVGQARALGLVQLAACVQQLHHNARQDSCGKETGNAACSSGNCRSDGAAALEPSTSGDKVLRPRKPPTLQVQATPMRSSLPQLLRASLLGFPDPGMEAAAQAHMARQGVSNDGKSAAWLAVTALMVLARQVSTAGIRASLGPSLWIISITSLMITGLSSWLFFPPPLAPEVRTRWLCSWCLGESFLRAGLELVFRWATQAAGLNAALAASKADVVAAGILEPLLLRPGPIRHTWWLWVVRAAAHWVHTGGWRGNPAAAHSAAALLMSLLVSLVLELHQRRWFLKVVAQK</sequence>
<feature type="region of interest" description="Disordered" evidence="1">
    <location>
        <begin position="337"/>
        <end position="424"/>
    </location>
</feature>
<evidence type="ECO:0000256" key="1">
    <source>
        <dbReference type="SAM" id="MobiDB-lite"/>
    </source>
</evidence>
<reference evidence="3" key="1">
    <citation type="submission" date="2021-01" db="EMBL/GenBank/DDBJ databases">
        <authorList>
            <person name="Corre E."/>
            <person name="Pelletier E."/>
            <person name="Niang G."/>
            <person name="Scheremetjew M."/>
            <person name="Finn R."/>
            <person name="Kale V."/>
            <person name="Holt S."/>
            <person name="Cochrane G."/>
            <person name="Meng A."/>
            <person name="Brown T."/>
            <person name="Cohen L."/>
        </authorList>
    </citation>
    <scope>NUCLEOTIDE SEQUENCE</scope>
    <source>
        <strain evidence="3">SAG 11-49</strain>
    </source>
</reference>
<keyword evidence="2" id="KW-0472">Membrane</keyword>
<dbReference type="AlphaFoldDB" id="A0A7S0R4Q7"/>
<gene>
    <name evidence="3" type="ORF">CLEI1391_LOCUS2361</name>
</gene>
<feature type="compositionally biased region" description="Low complexity" evidence="1">
    <location>
        <begin position="558"/>
        <end position="572"/>
    </location>
</feature>
<feature type="region of interest" description="Disordered" evidence="1">
    <location>
        <begin position="558"/>
        <end position="578"/>
    </location>
</feature>
<accession>A0A7S0R4Q7</accession>